<accession>A0A3B0TBD2</accession>
<name>A0A3B0TBD2_9ZZZZ</name>
<dbReference type="EMBL" id="UOEK01000284">
    <property type="protein sequence ID" value="VAW04316.1"/>
    <property type="molecule type" value="Genomic_DNA"/>
</dbReference>
<gene>
    <name evidence="1" type="ORF">MNBD_ACTINO02-3225</name>
</gene>
<proteinExistence type="predicted"/>
<dbReference type="InterPro" id="IPR036249">
    <property type="entry name" value="Thioredoxin-like_sf"/>
</dbReference>
<sequence length="135" mass="14492">MGDVAVRVLVVVVLAAAVAGLTFAANRFSQPQHDPISFGDVPVPPGVVLFSSTGCSRCKIVAADLRKLSVPLREFTYELESATLEELGVDAVPLTLLVAEDRRVLWQRAGKLSAKSLKELAQMARIHGLTRPNDA</sequence>
<organism evidence="1">
    <name type="scientific">hydrothermal vent metagenome</name>
    <dbReference type="NCBI Taxonomy" id="652676"/>
    <lineage>
        <taxon>unclassified sequences</taxon>
        <taxon>metagenomes</taxon>
        <taxon>ecological metagenomes</taxon>
    </lineage>
</organism>
<reference evidence="1" key="1">
    <citation type="submission" date="2018-06" db="EMBL/GenBank/DDBJ databases">
        <authorList>
            <person name="Zhirakovskaya E."/>
        </authorList>
    </citation>
    <scope>NUCLEOTIDE SEQUENCE</scope>
</reference>
<protein>
    <recommendedName>
        <fullName evidence="2">Thioredoxin domain-containing protein</fullName>
    </recommendedName>
</protein>
<evidence type="ECO:0008006" key="2">
    <source>
        <dbReference type="Google" id="ProtNLM"/>
    </source>
</evidence>
<dbReference type="AlphaFoldDB" id="A0A3B0TBD2"/>
<evidence type="ECO:0000313" key="1">
    <source>
        <dbReference type="EMBL" id="VAW04316.1"/>
    </source>
</evidence>
<dbReference type="SUPFAM" id="SSF52833">
    <property type="entry name" value="Thioredoxin-like"/>
    <property type="match status" value="1"/>
</dbReference>